<reference evidence="8" key="1">
    <citation type="submission" date="2022-01" db="EMBL/GenBank/DDBJ databases">
        <title>Microbacterium eymi and Microbacterium rhizovicinus sp. nov., isolated from the rhizospheric soil of Elymus tsukushiensis, a plant native to the Dokdo Islands, Republic of Korea.</title>
        <authorList>
            <person name="Hwang Y.J."/>
        </authorList>
    </citation>
    <scope>NUCLEOTIDE SEQUENCE</scope>
    <source>
        <strain evidence="8">KUDC0405</strain>
    </source>
</reference>
<evidence type="ECO:0000313" key="9">
    <source>
        <dbReference type="Proteomes" id="UP001054811"/>
    </source>
</evidence>
<evidence type="ECO:0000256" key="4">
    <source>
        <dbReference type="ARBA" id="ARBA00022989"/>
    </source>
</evidence>
<dbReference type="PIRSF" id="PIRSF021697">
    <property type="entry name" value="UCP021697"/>
    <property type="match status" value="1"/>
</dbReference>
<organism evidence="8 9">
    <name type="scientific">Microbacterium elymi</name>
    <dbReference type="NCBI Taxonomy" id="2909587"/>
    <lineage>
        <taxon>Bacteria</taxon>
        <taxon>Bacillati</taxon>
        <taxon>Actinomycetota</taxon>
        <taxon>Actinomycetes</taxon>
        <taxon>Micrococcales</taxon>
        <taxon>Microbacteriaceae</taxon>
        <taxon>Microbacterium</taxon>
    </lineage>
</organism>
<feature type="transmembrane region" description="Helical" evidence="6">
    <location>
        <begin position="64"/>
        <end position="83"/>
    </location>
</feature>
<evidence type="ECO:0000256" key="6">
    <source>
        <dbReference type="SAM" id="Phobius"/>
    </source>
</evidence>
<keyword evidence="3 6" id="KW-0812">Transmembrane</keyword>
<comment type="subcellular location">
    <subcellularLocation>
        <location evidence="1">Cell membrane</location>
        <topology evidence="1">Multi-pass membrane protein</topology>
    </subcellularLocation>
</comment>
<feature type="transmembrane region" description="Helical" evidence="6">
    <location>
        <begin position="31"/>
        <end position="49"/>
    </location>
</feature>
<keyword evidence="5 6" id="KW-0472">Membrane</keyword>
<evidence type="ECO:0000313" key="8">
    <source>
        <dbReference type="EMBL" id="UUT35354.1"/>
    </source>
</evidence>
<name>A0ABY5NJQ2_9MICO</name>
<dbReference type="PANTHER" id="PTHR36115">
    <property type="entry name" value="PROLINE-RICH ANTIGEN HOMOLOG-RELATED"/>
    <property type="match status" value="1"/>
</dbReference>
<dbReference type="Proteomes" id="UP001054811">
    <property type="component" value="Chromosome"/>
</dbReference>
<sequence>MPDATAPSYPGARLGLPENGPTSVARFGRRVAALAIDLATAGLIGYAFFHSTAPVTGVIVADPVATNIVFAIVQIVFIPTIGGSPGHRLVGLRLMRVHGGWVGLWRPLVRTALLFLIVPALIWDADRRGLHDKAAGTVLIRV</sequence>
<evidence type="ECO:0000259" key="7">
    <source>
        <dbReference type="Pfam" id="PF06271"/>
    </source>
</evidence>
<evidence type="ECO:0000256" key="5">
    <source>
        <dbReference type="ARBA" id="ARBA00023136"/>
    </source>
</evidence>
<accession>A0ABY5NJQ2</accession>
<gene>
    <name evidence="8" type="ORF">L2X98_34995</name>
</gene>
<dbReference type="InterPro" id="IPR010432">
    <property type="entry name" value="RDD"/>
</dbReference>
<keyword evidence="2" id="KW-1003">Cell membrane</keyword>
<protein>
    <submittedName>
        <fullName evidence="8">RDD family protein</fullName>
    </submittedName>
</protein>
<evidence type="ECO:0000256" key="3">
    <source>
        <dbReference type="ARBA" id="ARBA00022692"/>
    </source>
</evidence>
<dbReference type="InterPro" id="IPR016795">
    <property type="entry name" value="UCP021697"/>
</dbReference>
<dbReference type="RefSeq" id="WP_259611935.1">
    <property type="nucleotide sequence ID" value="NZ_CP091139.2"/>
</dbReference>
<evidence type="ECO:0000256" key="1">
    <source>
        <dbReference type="ARBA" id="ARBA00004651"/>
    </source>
</evidence>
<feature type="domain" description="RDD" evidence="7">
    <location>
        <begin position="24"/>
        <end position="136"/>
    </location>
</feature>
<keyword evidence="9" id="KW-1185">Reference proteome</keyword>
<dbReference type="EMBL" id="CP091139">
    <property type="protein sequence ID" value="UUT35354.1"/>
    <property type="molecule type" value="Genomic_DNA"/>
</dbReference>
<feature type="transmembrane region" description="Helical" evidence="6">
    <location>
        <begin position="104"/>
        <end position="123"/>
    </location>
</feature>
<keyword evidence="4 6" id="KW-1133">Transmembrane helix</keyword>
<dbReference type="InterPro" id="IPR051791">
    <property type="entry name" value="Pra-immunoreactive"/>
</dbReference>
<evidence type="ECO:0000256" key="2">
    <source>
        <dbReference type="ARBA" id="ARBA00022475"/>
    </source>
</evidence>
<proteinExistence type="predicted"/>
<dbReference type="Pfam" id="PF06271">
    <property type="entry name" value="RDD"/>
    <property type="match status" value="1"/>
</dbReference>
<dbReference type="PANTHER" id="PTHR36115:SF6">
    <property type="entry name" value="PROLINE-RICH ANTIGEN HOMOLOG"/>
    <property type="match status" value="1"/>
</dbReference>